<dbReference type="GO" id="GO:0004519">
    <property type="term" value="F:endonuclease activity"/>
    <property type="evidence" value="ECO:0007669"/>
    <property type="project" value="UniProtKB-KW"/>
</dbReference>
<dbReference type="OrthoDB" id="2959108at2759"/>
<evidence type="ECO:0000313" key="2">
    <source>
        <dbReference type="Proteomes" id="UP000554482"/>
    </source>
</evidence>
<organism evidence="1 2">
    <name type="scientific">Thalictrum thalictroides</name>
    <name type="common">Rue-anemone</name>
    <name type="synonym">Anemone thalictroides</name>
    <dbReference type="NCBI Taxonomy" id="46969"/>
    <lineage>
        <taxon>Eukaryota</taxon>
        <taxon>Viridiplantae</taxon>
        <taxon>Streptophyta</taxon>
        <taxon>Embryophyta</taxon>
        <taxon>Tracheophyta</taxon>
        <taxon>Spermatophyta</taxon>
        <taxon>Magnoliopsida</taxon>
        <taxon>Ranunculales</taxon>
        <taxon>Ranunculaceae</taxon>
        <taxon>Thalictroideae</taxon>
        <taxon>Thalictrum</taxon>
    </lineage>
</organism>
<dbReference type="EMBL" id="JABWDY010027519">
    <property type="protein sequence ID" value="KAF5187830.1"/>
    <property type="molecule type" value="Genomic_DNA"/>
</dbReference>
<name>A0A7J6VUH7_THATH</name>
<dbReference type="InterPro" id="IPR036279">
    <property type="entry name" value="5-3_exonuclease_C_sf"/>
</dbReference>
<proteinExistence type="predicted"/>
<dbReference type="AlphaFoldDB" id="A0A7J6VUH7"/>
<keyword evidence="1" id="KW-0378">Hydrolase</keyword>
<evidence type="ECO:0000313" key="1">
    <source>
        <dbReference type="EMBL" id="KAF5187830.1"/>
    </source>
</evidence>
<keyword evidence="1" id="KW-0255">Endonuclease</keyword>
<accession>A0A7J6VUH7</accession>
<reference evidence="1 2" key="1">
    <citation type="submission" date="2020-06" db="EMBL/GenBank/DDBJ databases">
        <title>Transcriptomic and genomic resources for Thalictrum thalictroides and T. hernandezii: Facilitating candidate gene discovery in an emerging model plant lineage.</title>
        <authorList>
            <person name="Arias T."/>
            <person name="Riano-Pachon D.M."/>
            <person name="Di Stilio V.S."/>
        </authorList>
    </citation>
    <scope>NUCLEOTIDE SEQUENCE [LARGE SCALE GENOMIC DNA]</scope>
    <source>
        <strain evidence="2">cv. WT478/WT964</strain>
        <tissue evidence="1">Leaves</tissue>
    </source>
</reference>
<dbReference type="Proteomes" id="UP000554482">
    <property type="component" value="Unassembled WGS sequence"/>
</dbReference>
<sequence length="241" mass="28106">MFQLYSTPHLHCPLNKSICYGWQARKSKEQKKHESWQLSVCRKISGEKNFPNDEIIEMYLGHKKGSFTESPISLLWAKPKVEALVEFLGYHQHWDPSYIQQRLLPLLSTHFLRDVVSNPIEDLLVHKQYEFHSIKRVKITYGRPCYLVTWRKAAPCIGNAKDNIRTELSDVQNEDSPGVVEVVDLLDEPDVPQILVDDGCSYLLTEENMELVQAAFPEKVERFLQEKVVYHIFIIVFYKTV</sequence>
<gene>
    <name evidence="1" type="ORF">FRX31_022583</name>
</gene>
<keyword evidence="2" id="KW-1185">Reference proteome</keyword>
<keyword evidence="1" id="KW-0540">Nuclease</keyword>
<dbReference type="SUPFAM" id="SSF47807">
    <property type="entry name" value="5' to 3' exonuclease, C-terminal subdomain"/>
    <property type="match status" value="1"/>
</dbReference>
<comment type="caution">
    <text evidence="1">The sequence shown here is derived from an EMBL/GenBank/DDBJ whole genome shotgun (WGS) entry which is preliminary data.</text>
</comment>
<protein>
    <submittedName>
        <fullName evidence="1">Flap endonuclease GEN-like</fullName>
    </submittedName>
</protein>